<sequence length="557" mass="63534">MVCSDCIGHEHCIDPVTPLDHIKSSRQKCPYTHATCKPCQKLPMLEEEIKRTSQRLKDLLSRHQELRTETNLLHSRIIRDLPVEVLCRIFQAYLSIDSPPATKKKKLHPLTPSRLSSTATPLKFGTVCRTWRQAAWSTPSLWTRIYVELGEDKEPYLHTQYNIIKNWIQRSRSLPIEIYINEKHLIDSEPTPDWVFSLQSDSNCDPRKGCLQVLAQSADRWRDVDLHVRRILVEYLLSQASDVVGGTTHKLCKFVLSSRATTGRDSSDAPQLRPQYKIKPQQLEMLGSESRPGRLANNFDLSGVTYFKSTFWPLRDCVAILSEAPHLLSCHFDSVSESGPPQTLDASEIWHVTHDHIQQLSVSFEYSMRGPVTFDFITTPALREFHCYTRSSRAYRDLSFGAFFERCGFSLTHLTLGVCLESCRPTSLISLLSRVPLLEHLTLHIGYNNEPVMKPFLEHLAATAEDVRRLDGFLPHLEYLTFEGSCSKVPWNIVPHVFGLPSDFGKPGRRPLKSFIASVEAKHYISMKPKGWTRETVSRVRELVDVGATIKFSAIAR</sequence>
<protein>
    <recommendedName>
        <fullName evidence="2">F-box domain-containing protein</fullName>
    </recommendedName>
</protein>
<dbReference type="AlphaFoldDB" id="A0A8H4QX45"/>
<feature type="domain" description="F-box" evidence="2">
    <location>
        <begin position="78"/>
        <end position="147"/>
    </location>
</feature>
<reference evidence="3 4" key="1">
    <citation type="submission" date="2019-12" db="EMBL/GenBank/DDBJ databases">
        <authorList>
            <person name="Floudas D."/>
            <person name="Bentzer J."/>
            <person name="Ahren D."/>
            <person name="Johansson T."/>
            <person name="Persson P."/>
            <person name="Tunlid A."/>
        </authorList>
    </citation>
    <scope>NUCLEOTIDE SEQUENCE [LARGE SCALE GENOMIC DNA]</scope>
    <source>
        <strain evidence="3 4">CBS 102.39</strain>
    </source>
</reference>
<gene>
    <name evidence="3" type="ORF">D9613_009776</name>
</gene>
<comment type="caution">
    <text evidence="3">The sequence shown here is derived from an EMBL/GenBank/DDBJ whole genome shotgun (WGS) entry which is preliminary data.</text>
</comment>
<dbReference type="Proteomes" id="UP000521872">
    <property type="component" value="Unassembled WGS sequence"/>
</dbReference>
<dbReference type="InterPro" id="IPR001810">
    <property type="entry name" value="F-box_dom"/>
</dbReference>
<accession>A0A8H4QX45</accession>
<proteinExistence type="predicted"/>
<dbReference type="SUPFAM" id="SSF81383">
    <property type="entry name" value="F-box domain"/>
    <property type="match status" value="1"/>
</dbReference>
<dbReference type="EMBL" id="JAACJL010000017">
    <property type="protein sequence ID" value="KAF4618781.1"/>
    <property type="molecule type" value="Genomic_DNA"/>
</dbReference>
<keyword evidence="4" id="KW-1185">Reference proteome</keyword>
<evidence type="ECO:0000313" key="3">
    <source>
        <dbReference type="EMBL" id="KAF4618781.1"/>
    </source>
</evidence>
<dbReference type="Gene3D" id="1.20.1280.50">
    <property type="match status" value="1"/>
</dbReference>
<evidence type="ECO:0000256" key="1">
    <source>
        <dbReference type="SAM" id="Coils"/>
    </source>
</evidence>
<dbReference type="InterPro" id="IPR036047">
    <property type="entry name" value="F-box-like_dom_sf"/>
</dbReference>
<evidence type="ECO:0000313" key="4">
    <source>
        <dbReference type="Proteomes" id="UP000521872"/>
    </source>
</evidence>
<dbReference type="Pfam" id="PF12937">
    <property type="entry name" value="F-box-like"/>
    <property type="match status" value="1"/>
</dbReference>
<name>A0A8H4QX45_9AGAR</name>
<feature type="coiled-coil region" evidence="1">
    <location>
        <begin position="42"/>
        <end position="69"/>
    </location>
</feature>
<evidence type="ECO:0000259" key="2">
    <source>
        <dbReference type="Pfam" id="PF12937"/>
    </source>
</evidence>
<organism evidence="3 4">
    <name type="scientific">Agrocybe pediades</name>
    <dbReference type="NCBI Taxonomy" id="84607"/>
    <lineage>
        <taxon>Eukaryota</taxon>
        <taxon>Fungi</taxon>
        <taxon>Dikarya</taxon>
        <taxon>Basidiomycota</taxon>
        <taxon>Agaricomycotina</taxon>
        <taxon>Agaricomycetes</taxon>
        <taxon>Agaricomycetidae</taxon>
        <taxon>Agaricales</taxon>
        <taxon>Agaricineae</taxon>
        <taxon>Strophariaceae</taxon>
        <taxon>Agrocybe</taxon>
    </lineage>
</organism>
<keyword evidence="1" id="KW-0175">Coiled coil</keyword>